<dbReference type="SUPFAM" id="SSF53807">
    <property type="entry name" value="Helical backbone' metal receptor"/>
    <property type="match status" value="1"/>
</dbReference>
<evidence type="ECO:0000313" key="4">
    <source>
        <dbReference type="Proteomes" id="UP000007726"/>
    </source>
</evidence>
<dbReference type="InterPro" id="IPR052673">
    <property type="entry name" value="Ni-siroh_cyclase_CfbD"/>
</dbReference>
<proteinExistence type="predicted"/>
<gene>
    <name evidence="3" type="ordered locus">Dhaf_1816</name>
</gene>
<dbReference type="Proteomes" id="UP000007726">
    <property type="component" value="Chromosome"/>
</dbReference>
<dbReference type="InterPro" id="IPR000510">
    <property type="entry name" value="Nase/OxRdtase_comp1"/>
</dbReference>
<dbReference type="Pfam" id="PF00148">
    <property type="entry name" value="Oxidored_nitro"/>
    <property type="match status" value="1"/>
</dbReference>
<dbReference type="GO" id="GO:0016491">
    <property type="term" value="F:oxidoreductase activity"/>
    <property type="evidence" value="ECO:0007669"/>
    <property type="project" value="InterPro"/>
</dbReference>
<feature type="region of interest" description="Disordered" evidence="1">
    <location>
        <begin position="429"/>
        <end position="453"/>
    </location>
</feature>
<sequence length="453" mass="50598">MKELKELKELKDLKELKHLKHLSSVKSGTGIKFLTPAVSPGSHCPMRIASVIVKDIQGLSSLLVGTQECATHSRLFNPHPEGRQGELHWLYTLSDQEVVFGCREGLRDALKKMDQAGARAILLIATCIPELIGEDMEGIIQEIQPELSARVTYVMLGQFKNVSHPPGSWKTMKALGLLMEKKATDLRRINVLGRAPEEDHIPEPSLLPELVRQGINLRYLAPGASLEDLQNAGDAALNLVLSPYTQPLAVQMQEELGIPYVSLHHRYAVKDIDQAYEDIAQRFGLSWGDAFAEERRRALALENQAQQRLDGLRFVCAPRVDLPIPLSVYLTGLGMEPLLLHLEEYYPEDKDHAGQLIARGQDPLVCRMVNEEAELPILQKLNPDLCIGYMSYTDIRIPCVANMMDYYGQVGYERTRSLLTRILGVAAKKENKESKENKENKEQGGMAYGTASV</sequence>
<dbReference type="AlphaFoldDB" id="B8FQH0"/>
<dbReference type="PANTHER" id="PTHR42846:SF1">
    <property type="entry name" value="NI-SIROHYDROCHLORIN A,C-DIAMIDE REDUCTIVE CYCLASE COMPLEX, COMPONENT CFBD"/>
    <property type="match status" value="1"/>
</dbReference>
<feature type="domain" description="Nitrogenase/oxidoreductase component 1" evidence="2">
    <location>
        <begin position="44"/>
        <end position="423"/>
    </location>
</feature>
<dbReference type="PANTHER" id="PTHR42846">
    <property type="entry name" value="NI-SIROHYDROCHLORIN A,C-DIAMIDE REDUCTIVE CYCLASE COMPLEX, COMPONENT CFBD"/>
    <property type="match status" value="1"/>
</dbReference>
<evidence type="ECO:0000256" key="1">
    <source>
        <dbReference type="SAM" id="MobiDB-lite"/>
    </source>
</evidence>
<protein>
    <submittedName>
        <fullName evidence="3">Oxidoreductase/nitrogenase component 1</fullName>
    </submittedName>
</protein>
<dbReference type="KEGG" id="dhd:Dhaf_1816"/>
<dbReference type="HOGENOM" id="CLU_051833_0_0_9"/>
<reference evidence="3 4" key="1">
    <citation type="journal article" date="2012" name="BMC Microbiol.">
        <title>Genome sequence of Desulfitobacterium hafniense DCB-2, a Gram-positive anaerobe capable of dehalogenation and metal reduction.</title>
        <authorList>
            <person name="Kim S.H."/>
            <person name="Harzman C."/>
            <person name="Davis J.K."/>
            <person name="Hutcheson R."/>
            <person name="Broderick J.B."/>
            <person name="Marsh T.L."/>
            <person name="Tiedje J.M."/>
        </authorList>
    </citation>
    <scope>NUCLEOTIDE SEQUENCE [LARGE SCALE GENOMIC DNA]</scope>
    <source>
        <strain evidence="4">DSM 10664 / DCB-2</strain>
    </source>
</reference>
<accession>B8FQH0</accession>
<evidence type="ECO:0000313" key="3">
    <source>
        <dbReference type="EMBL" id="ACL19860.1"/>
    </source>
</evidence>
<dbReference type="EMBL" id="CP001336">
    <property type="protein sequence ID" value="ACL19860.1"/>
    <property type="molecule type" value="Genomic_DNA"/>
</dbReference>
<feature type="compositionally biased region" description="Basic and acidic residues" evidence="1">
    <location>
        <begin position="429"/>
        <end position="442"/>
    </location>
</feature>
<evidence type="ECO:0000259" key="2">
    <source>
        <dbReference type="Pfam" id="PF00148"/>
    </source>
</evidence>
<organism evidence="3 4">
    <name type="scientific">Desulfitobacterium hafniense (strain DSM 10664 / DCB-2)</name>
    <dbReference type="NCBI Taxonomy" id="272564"/>
    <lineage>
        <taxon>Bacteria</taxon>
        <taxon>Bacillati</taxon>
        <taxon>Bacillota</taxon>
        <taxon>Clostridia</taxon>
        <taxon>Eubacteriales</taxon>
        <taxon>Desulfitobacteriaceae</taxon>
        <taxon>Desulfitobacterium</taxon>
    </lineage>
</organism>
<dbReference type="Gene3D" id="3.40.50.12380">
    <property type="entry name" value="Nitrogenase MoFe cofactor biosynthesis protein NifE, C-terminal"/>
    <property type="match status" value="1"/>
</dbReference>
<dbReference type="Gene3D" id="3.40.50.1980">
    <property type="entry name" value="Nitrogenase molybdenum iron protein domain"/>
    <property type="match status" value="1"/>
</dbReference>
<dbReference type="RefSeq" id="WP_015943674.1">
    <property type="nucleotide sequence ID" value="NC_011830.1"/>
</dbReference>
<name>B8FQH0_DESHD</name>